<sequence>MKFINLYTFLGLLTTTTTSSIVNASRSKFYGDNDNRPKLFKILDDHVGTIKINLDHEIWTTMKKKTELEPWNAQVKGEKYGTNNATLEFFIKDQGGNSTENYKVILPPGKFNFQLGGKGSRNYSKPGYNIKLINESLYDVQVLRLRSNIRDNSSMREKLSSDMIYQLGIPTTSTNYVNVEVNGEDLGLYILTNKIRKDFIQRYFGDENTSNLYECKNDGTRFEDMSIGNFCENAKDELIDKKEDIQSFNQAINQAKSMEDIAKILDIDNFLKLIAFEFLTISWDHFLGYSHNYFWYKRKEDNKWMMLLNDFDETWGQDYSATLFFFFNEFSDKSYLPTPEKINISNLSIRDMDLDHKLLKYLIYDDDTHFRKILGEIVKKVFNPKVLFQRIDDIADLIREDVINSRTFDPSTGYAKGCFNILGFDPKWNITQWEDGINYGNWNSNRSLTTSYGLKFFIEERFKYICHTYGIDPETLELIEPRPKVSFWGIKNKYKASISGKDFYNDEFIKFSYPNLGKEDYQKDSYNANPEKNNKPTNYEIPKFRYELGKKYKPTSIVKLIGQFFDLNRVQSLSSSLKKLITHLLKNANKK</sequence>
<dbReference type="EMBL" id="MCFG01000082">
    <property type="protein sequence ID" value="ORX83032.1"/>
    <property type="molecule type" value="Genomic_DNA"/>
</dbReference>
<gene>
    <name evidence="2" type="ORF">BCR32DRAFT_326581</name>
</gene>
<keyword evidence="1" id="KW-0732">Signal</keyword>
<feature type="chain" id="PRO_5013276909" evidence="1">
    <location>
        <begin position="25"/>
        <end position="591"/>
    </location>
</feature>
<organism evidence="2 3">
    <name type="scientific">Anaeromyces robustus</name>
    <dbReference type="NCBI Taxonomy" id="1754192"/>
    <lineage>
        <taxon>Eukaryota</taxon>
        <taxon>Fungi</taxon>
        <taxon>Fungi incertae sedis</taxon>
        <taxon>Chytridiomycota</taxon>
        <taxon>Chytridiomycota incertae sedis</taxon>
        <taxon>Neocallimastigomycetes</taxon>
        <taxon>Neocallimastigales</taxon>
        <taxon>Neocallimastigaceae</taxon>
        <taxon>Anaeromyces</taxon>
    </lineage>
</organism>
<reference evidence="2 3" key="1">
    <citation type="submission" date="2016-08" db="EMBL/GenBank/DDBJ databases">
        <title>A Parts List for Fungal Cellulosomes Revealed by Comparative Genomics.</title>
        <authorList>
            <consortium name="DOE Joint Genome Institute"/>
            <person name="Haitjema C.H."/>
            <person name="Gilmore S.P."/>
            <person name="Henske J.K."/>
            <person name="Solomon K.V."/>
            <person name="De Groot R."/>
            <person name="Kuo A."/>
            <person name="Mondo S.J."/>
            <person name="Salamov A.A."/>
            <person name="Labutti K."/>
            <person name="Zhao Z."/>
            <person name="Chiniquy J."/>
            <person name="Barry K."/>
            <person name="Brewer H.M."/>
            <person name="Purvine S.O."/>
            <person name="Wright A.T."/>
            <person name="Boxma B."/>
            <person name="Van Alen T."/>
            <person name="Hackstein J.H."/>
            <person name="Baker S.E."/>
            <person name="Grigoriev I.V."/>
            <person name="O'Malley M.A."/>
        </authorList>
    </citation>
    <scope>NUCLEOTIDE SEQUENCE [LARGE SCALE GENOMIC DNA]</scope>
    <source>
        <strain evidence="2 3">S4</strain>
    </source>
</reference>
<proteinExistence type="predicted"/>
<dbReference type="Pfam" id="PF08757">
    <property type="entry name" value="CotH"/>
    <property type="match status" value="1"/>
</dbReference>
<dbReference type="PANTHER" id="PTHR40050:SF1">
    <property type="entry name" value="INNER SPORE COAT PROTEIN H"/>
    <property type="match status" value="1"/>
</dbReference>
<dbReference type="Proteomes" id="UP000193944">
    <property type="component" value="Unassembled WGS sequence"/>
</dbReference>
<evidence type="ECO:0000256" key="1">
    <source>
        <dbReference type="SAM" id="SignalP"/>
    </source>
</evidence>
<comment type="caution">
    <text evidence="2">The sequence shown here is derived from an EMBL/GenBank/DDBJ whole genome shotgun (WGS) entry which is preliminary data.</text>
</comment>
<protein>
    <submittedName>
        <fullName evidence="2">Coth-domain-containing protein</fullName>
    </submittedName>
</protein>
<dbReference type="PANTHER" id="PTHR40050">
    <property type="entry name" value="INNER SPORE COAT PROTEIN H"/>
    <property type="match status" value="1"/>
</dbReference>
<dbReference type="AlphaFoldDB" id="A0A1Y1XBC6"/>
<name>A0A1Y1XBC6_9FUNG</name>
<feature type="signal peptide" evidence="1">
    <location>
        <begin position="1"/>
        <end position="24"/>
    </location>
</feature>
<evidence type="ECO:0000313" key="3">
    <source>
        <dbReference type="Proteomes" id="UP000193944"/>
    </source>
</evidence>
<reference evidence="2 3" key="2">
    <citation type="submission" date="2016-08" db="EMBL/GenBank/DDBJ databases">
        <title>Pervasive Adenine N6-methylation of Active Genes in Fungi.</title>
        <authorList>
            <consortium name="DOE Joint Genome Institute"/>
            <person name="Mondo S.J."/>
            <person name="Dannebaum R.O."/>
            <person name="Kuo R.C."/>
            <person name="Labutti K."/>
            <person name="Haridas S."/>
            <person name="Kuo A."/>
            <person name="Salamov A."/>
            <person name="Ahrendt S.R."/>
            <person name="Lipzen A."/>
            <person name="Sullivan W."/>
            <person name="Andreopoulos W.B."/>
            <person name="Clum A."/>
            <person name="Lindquist E."/>
            <person name="Daum C."/>
            <person name="Ramamoorthy G.K."/>
            <person name="Gryganskyi A."/>
            <person name="Culley D."/>
            <person name="Magnuson J.K."/>
            <person name="James T.Y."/>
            <person name="O'Malley M.A."/>
            <person name="Stajich J.E."/>
            <person name="Spatafora J.W."/>
            <person name="Visel A."/>
            <person name="Grigoriev I.V."/>
        </authorList>
    </citation>
    <scope>NUCLEOTIDE SEQUENCE [LARGE SCALE GENOMIC DNA]</scope>
    <source>
        <strain evidence="2 3">S4</strain>
    </source>
</reference>
<keyword evidence="3" id="KW-1185">Reference proteome</keyword>
<dbReference type="OrthoDB" id="10267127at2759"/>
<evidence type="ECO:0000313" key="2">
    <source>
        <dbReference type="EMBL" id="ORX83032.1"/>
    </source>
</evidence>
<dbReference type="InterPro" id="IPR014867">
    <property type="entry name" value="Spore_coat_CotH_CotH2/3/7"/>
</dbReference>
<accession>A0A1Y1XBC6</accession>